<evidence type="ECO:0000256" key="2">
    <source>
        <dbReference type="SAM" id="MobiDB-lite"/>
    </source>
</evidence>
<dbReference type="EMBL" id="JAHFXF010000135">
    <property type="protein sequence ID" value="KAG9695281.1"/>
    <property type="molecule type" value="Genomic_DNA"/>
</dbReference>
<accession>A0A9P8EN77</accession>
<dbReference type="GO" id="GO:0003723">
    <property type="term" value="F:RNA binding"/>
    <property type="evidence" value="ECO:0007669"/>
    <property type="project" value="UniProtKB-KW"/>
</dbReference>
<organism evidence="4 5">
    <name type="scientific">Aureobasidium melanogenum</name>
    <name type="common">Aureobasidium pullulans var. melanogenum</name>
    <dbReference type="NCBI Taxonomy" id="46634"/>
    <lineage>
        <taxon>Eukaryota</taxon>
        <taxon>Fungi</taxon>
        <taxon>Dikarya</taxon>
        <taxon>Ascomycota</taxon>
        <taxon>Pezizomycotina</taxon>
        <taxon>Dothideomycetes</taxon>
        <taxon>Dothideomycetidae</taxon>
        <taxon>Dothideales</taxon>
        <taxon>Saccotheciaceae</taxon>
        <taxon>Aureobasidium</taxon>
    </lineage>
</organism>
<evidence type="ECO:0000256" key="1">
    <source>
        <dbReference type="RuleBase" id="RU363098"/>
    </source>
</evidence>
<comment type="caution">
    <text evidence="4">The sequence shown here is derived from an EMBL/GenBank/DDBJ whole genome shotgun (WGS) entry which is preliminary data.</text>
</comment>
<keyword evidence="1" id="KW-0696">RNA-directed RNA polymerase</keyword>
<comment type="similarity">
    <text evidence="1">Belongs to the RdRP family.</text>
</comment>
<keyword evidence="1" id="KW-0808">Transferase</keyword>
<comment type="catalytic activity">
    <reaction evidence="1">
        <text>RNA(n) + a ribonucleoside 5'-triphosphate = RNA(n+1) + diphosphate</text>
        <dbReference type="Rhea" id="RHEA:21248"/>
        <dbReference type="Rhea" id="RHEA-COMP:14527"/>
        <dbReference type="Rhea" id="RHEA-COMP:17342"/>
        <dbReference type="ChEBI" id="CHEBI:33019"/>
        <dbReference type="ChEBI" id="CHEBI:61557"/>
        <dbReference type="ChEBI" id="CHEBI:140395"/>
        <dbReference type="EC" id="2.7.7.48"/>
    </reaction>
</comment>
<dbReference type="PANTHER" id="PTHR23079:SF14">
    <property type="entry name" value="RNA-DEPENDENT RNA POLYMERASE"/>
    <property type="match status" value="1"/>
</dbReference>
<feature type="compositionally biased region" description="Gly residues" evidence="2">
    <location>
        <begin position="1"/>
        <end position="12"/>
    </location>
</feature>
<dbReference type="GO" id="GO:0003968">
    <property type="term" value="F:RNA-directed RNA polymerase activity"/>
    <property type="evidence" value="ECO:0007669"/>
    <property type="project" value="UniProtKB-KW"/>
</dbReference>
<reference evidence="4" key="2">
    <citation type="submission" date="2021-08" db="EMBL/GenBank/DDBJ databases">
        <authorList>
            <person name="Gostincar C."/>
            <person name="Sun X."/>
            <person name="Song Z."/>
            <person name="Gunde-Cimerman N."/>
        </authorList>
    </citation>
    <scope>NUCLEOTIDE SEQUENCE</scope>
    <source>
        <strain evidence="4">EXF-9911</strain>
    </source>
</reference>
<keyword evidence="1" id="KW-0694">RNA-binding</keyword>
<dbReference type="PANTHER" id="PTHR23079">
    <property type="entry name" value="RNA-DEPENDENT RNA POLYMERASE"/>
    <property type="match status" value="1"/>
</dbReference>
<dbReference type="GO" id="GO:0031380">
    <property type="term" value="C:nuclear RNA-directed RNA polymerase complex"/>
    <property type="evidence" value="ECO:0007669"/>
    <property type="project" value="TreeGrafter"/>
</dbReference>
<gene>
    <name evidence="4" type="ORF">KCU76_g4621</name>
</gene>
<feature type="domain" description="RDRP core" evidence="3">
    <location>
        <begin position="470"/>
        <end position="1126"/>
    </location>
</feature>
<feature type="non-terminal residue" evidence="4">
    <location>
        <position position="1318"/>
    </location>
</feature>
<protein>
    <recommendedName>
        <fullName evidence="1">RNA-dependent RNA polymerase</fullName>
        <ecNumber evidence="1">2.7.7.48</ecNumber>
    </recommendedName>
</protein>
<evidence type="ECO:0000259" key="3">
    <source>
        <dbReference type="Pfam" id="PF05183"/>
    </source>
</evidence>
<dbReference type="OrthoDB" id="10055769at2759"/>
<dbReference type="InterPro" id="IPR057596">
    <property type="entry name" value="RDRP_core"/>
</dbReference>
<feature type="compositionally biased region" description="Acidic residues" evidence="2">
    <location>
        <begin position="1307"/>
        <end position="1318"/>
    </location>
</feature>
<dbReference type="Proteomes" id="UP000779574">
    <property type="component" value="Unassembled WGS sequence"/>
</dbReference>
<dbReference type="GO" id="GO:0030422">
    <property type="term" value="P:siRNA processing"/>
    <property type="evidence" value="ECO:0007669"/>
    <property type="project" value="TreeGrafter"/>
</dbReference>
<proteinExistence type="inferred from homology"/>
<keyword evidence="1" id="KW-0548">Nucleotidyltransferase</keyword>
<dbReference type="EC" id="2.7.7.48" evidence="1"/>
<feature type="region of interest" description="Disordered" evidence="2">
    <location>
        <begin position="139"/>
        <end position="247"/>
    </location>
</feature>
<dbReference type="Pfam" id="PF05183">
    <property type="entry name" value="RdRP"/>
    <property type="match status" value="1"/>
</dbReference>
<feature type="compositionally biased region" description="Polar residues" evidence="2">
    <location>
        <begin position="218"/>
        <end position="247"/>
    </location>
</feature>
<feature type="region of interest" description="Disordered" evidence="2">
    <location>
        <begin position="1295"/>
        <end position="1318"/>
    </location>
</feature>
<dbReference type="InterPro" id="IPR007855">
    <property type="entry name" value="RDRP"/>
</dbReference>
<reference evidence="4" key="1">
    <citation type="journal article" date="2021" name="J Fungi (Basel)">
        <title>Virulence traits and population genomics of the black yeast Aureobasidium melanogenum.</title>
        <authorList>
            <person name="Cernosa A."/>
            <person name="Sun X."/>
            <person name="Gostincar C."/>
            <person name="Fang C."/>
            <person name="Gunde-Cimerman N."/>
            <person name="Song Z."/>
        </authorList>
    </citation>
    <scope>NUCLEOTIDE SEQUENCE</scope>
    <source>
        <strain evidence="4">EXF-9911</strain>
    </source>
</reference>
<feature type="compositionally biased region" description="Basic and acidic residues" evidence="2">
    <location>
        <begin position="156"/>
        <end position="178"/>
    </location>
</feature>
<feature type="region of interest" description="Disordered" evidence="2">
    <location>
        <begin position="1"/>
        <end position="24"/>
    </location>
</feature>
<evidence type="ECO:0000313" key="5">
    <source>
        <dbReference type="Proteomes" id="UP000779574"/>
    </source>
</evidence>
<sequence>MAALGAGLGRSNGGPPAPTTPRGQASKEINTIIELTAQEFGLPLRPRVGSFSPSKRPDNYAERCVDRINFLFFHNQIVMYDVINQFRKDKAEGLVFGDHLEEFYSRLREAAYFEKHKPQLGKPQLGGLVVQQDPQFKKPAPKLSLTQTKLIPTIKKRSEPSPAKVKDTENQSPKEKLLPTDQSFLFDPSPASRGTKRLSDQESLSSSKYVRPQKQRRQQPSLDSHFSYKVSPSNPSFTPSHHTNAASIYPGQANQSFATTVATSFDDIYDDCDSSSFDYGGELDLSQAEQLDRLMTSFEPPLNVPKDSGVVGISLDTCQHSNDRSLGNSSITPADTHPAAAKIQMQLRDSLAAEVPTLKSKSASSKVPEHRLVRSLPSKGLFSSPVAISVNHSSLHHLWESYRLADAAGIPFNYYANEDELYTNIPAGVQFQRTPASVWKDRTDPTQAANIMLKANLVFDASPSADKLLTLSLQPLKTERACILQRRFGSSRFLYVEVPQIHTFDGIHLKGQQGLLKLRYKQWLCTEKEFLGRIWRVFHVQDVKKKNSKDNLPSQRLVLFAVDGPRLQKISLYEMLNWAIPFAKNGDQGFCKAYARLDLFLSQTIPTVKFTPREVKYVKDTLANGAPENEEFNDPDMKFEYRSGSSNEKAVMNDGCSLISVGAAKELCEELGVKGIRPVAFQGRINGCKGVWMISAPYDTTEPKHRRKWIHMTESQRKVIPRDEDLTKSCEPDRWSFELVKFTSPPKPSTLNLDFIPILKNRHVSRDTLQQVIESQLEMDFSAFLDSLNDPVSLRRWLHSEFSGMEELNRKLGIKEAGNFPSDWVEKSILLLESGFNPLTNQYLAMCIQQVVKLWLSSVRSKLKIHLGRSAMALGVADPTGCLKPGEIHMAFSETFRDEASGEHWSHLKGEVLVARHPSLRCSDIQKVRAVYKEELSHLTDVVVFPSKGCVPLAHKLKGGDYDGDTFWLCWDPRLTTDFRNAPAPLDEPKLDYYGIKKDIRKLKEVLGSDNNVDTWLSECFEFKLQEDLLGKVTKMHGKLAYKENSISSKKVEDLAGLHDLVIDSAKNGYTLTLSAFNDFVRKKLGIKGALYKPAYESWMDPTIDSTIGRLKPNPKHIIDFLLFEVVNPRIEQLTKDCQQRLTDAESYDEDLIKPYQDRSTNIDPIIVDVLRRMNADLAKVNFIGNSAEKMTKELYTLQASRVLEAYTAVQPIHTEDRLVQEWLTRTTPNSFNTWELIKASAFYLDKHQFRLTLAFLVAGKELCHIKASTPGSRIIVEDVHAIYKPKKEKKAINKRQAPLPITESSESSEAEFFDAIE</sequence>
<evidence type="ECO:0000313" key="4">
    <source>
        <dbReference type="EMBL" id="KAG9695281.1"/>
    </source>
</evidence>
<name>A0A9P8EN77_AURME</name>